<proteinExistence type="predicted"/>
<protein>
    <submittedName>
        <fullName evidence="1">Uncharacterized protein</fullName>
    </submittedName>
</protein>
<gene>
    <name evidence="1" type="ORF">GW590_00600</name>
</gene>
<dbReference type="AlphaFoldDB" id="A0A848ME27"/>
<name>A0A848ME27_9GAMM</name>
<dbReference type="RefSeq" id="WP_169401098.1">
    <property type="nucleotide sequence ID" value="NZ_JAADJU010000001.1"/>
</dbReference>
<organism evidence="1 2">
    <name type="scientific">Rouxiella aceris</name>
    <dbReference type="NCBI Taxonomy" id="2703884"/>
    <lineage>
        <taxon>Bacteria</taxon>
        <taxon>Pseudomonadati</taxon>
        <taxon>Pseudomonadota</taxon>
        <taxon>Gammaproteobacteria</taxon>
        <taxon>Enterobacterales</taxon>
        <taxon>Yersiniaceae</taxon>
        <taxon>Rouxiella</taxon>
    </lineage>
</organism>
<sequence>MSNDQPFVDDDLPGDPMDKTLATLRQIRNHRLAASKRKLFKEKTLLQYLEKSLRHEQLTADTQYRHYQAIRRSFVYDLQKSNNYKQELAVRLDNELAEKRRLDSIKENILAMEQQKKAQHESLKLISNQVRQHEIKVEKLDYLYPRL</sequence>
<reference evidence="1 2" key="1">
    <citation type="submission" date="2020-01" db="EMBL/GenBank/DDBJ databases">
        <authorList>
            <person name="Lee S.D."/>
        </authorList>
    </citation>
    <scope>NUCLEOTIDE SEQUENCE [LARGE SCALE GENOMIC DNA]</scope>
    <source>
        <strain evidence="1 2">SAP-1</strain>
    </source>
</reference>
<dbReference type="Proteomes" id="UP000585363">
    <property type="component" value="Unassembled WGS sequence"/>
</dbReference>
<comment type="caution">
    <text evidence="1">The sequence shown here is derived from an EMBL/GenBank/DDBJ whole genome shotgun (WGS) entry which is preliminary data.</text>
</comment>
<keyword evidence="2" id="KW-1185">Reference proteome</keyword>
<dbReference type="EMBL" id="JAADJU010000001">
    <property type="protein sequence ID" value="NMP25390.1"/>
    <property type="molecule type" value="Genomic_DNA"/>
</dbReference>
<evidence type="ECO:0000313" key="2">
    <source>
        <dbReference type="Proteomes" id="UP000585363"/>
    </source>
</evidence>
<evidence type="ECO:0000313" key="1">
    <source>
        <dbReference type="EMBL" id="NMP25390.1"/>
    </source>
</evidence>
<accession>A0A848ME27</accession>
<reference evidence="1 2" key="2">
    <citation type="submission" date="2020-06" db="EMBL/GenBank/DDBJ databases">
        <title>Polyphasic characterization of a Rahnella strain isolated from tree sap.</title>
        <authorList>
            <person name="Kim I.S."/>
        </authorList>
    </citation>
    <scope>NUCLEOTIDE SEQUENCE [LARGE SCALE GENOMIC DNA]</scope>
    <source>
        <strain evidence="1 2">SAP-1</strain>
    </source>
</reference>